<keyword evidence="2" id="KW-1185">Reference proteome</keyword>
<proteinExistence type="predicted"/>
<dbReference type="PANTHER" id="PTHR46060">
    <property type="entry name" value="MARINER MOS1 TRANSPOSASE-LIKE PROTEIN"/>
    <property type="match status" value="1"/>
</dbReference>
<name>A0A151J1H1_9HYME</name>
<gene>
    <name evidence="1" type="ORF">ALC57_12093</name>
</gene>
<evidence type="ECO:0008006" key="3">
    <source>
        <dbReference type="Google" id="ProtNLM"/>
    </source>
</evidence>
<dbReference type="EMBL" id="KQ980522">
    <property type="protein sequence ID" value="KYN15691.1"/>
    <property type="molecule type" value="Genomic_DNA"/>
</dbReference>
<accession>A0A151J1H1</accession>
<dbReference type="InterPro" id="IPR052709">
    <property type="entry name" value="Transposase-MT_Hybrid"/>
</dbReference>
<dbReference type="AlphaFoldDB" id="A0A151J1H1"/>
<organism evidence="1 2">
    <name type="scientific">Trachymyrmex cornetzi</name>
    <dbReference type="NCBI Taxonomy" id="471704"/>
    <lineage>
        <taxon>Eukaryota</taxon>
        <taxon>Metazoa</taxon>
        <taxon>Ecdysozoa</taxon>
        <taxon>Arthropoda</taxon>
        <taxon>Hexapoda</taxon>
        <taxon>Insecta</taxon>
        <taxon>Pterygota</taxon>
        <taxon>Neoptera</taxon>
        <taxon>Endopterygota</taxon>
        <taxon>Hymenoptera</taxon>
        <taxon>Apocrita</taxon>
        <taxon>Aculeata</taxon>
        <taxon>Formicoidea</taxon>
        <taxon>Formicidae</taxon>
        <taxon>Myrmicinae</taxon>
        <taxon>Trachymyrmex</taxon>
    </lineage>
</organism>
<dbReference type="Proteomes" id="UP000078492">
    <property type="component" value="Unassembled WGS sequence"/>
</dbReference>
<reference evidence="1 2" key="1">
    <citation type="submission" date="2015-09" db="EMBL/GenBank/DDBJ databases">
        <title>Trachymyrmex cornetzi WGS genome.</title>
        <authorList>
            <person name="Nygaard S."/>
            <person name="Hu H."/>
            <person name="Boomsma J."/>
            <person name="Zhang G."/>
        </authorList>
    </citation>
    <scope>NUCLEOTIDE SEQUENCE [LARGE SCALE GENOMIC DNA]</scope>
    <source>
        <strain evidence="1">Tcor2-1</strain>
        <tissue evidence="1">Whole body</tissue>
    </source>
</reference>
<evidence type="ECO:0000313" key="1">
    <source>
        <dbReference type="EMBL" id="KYN15691.1"/>
    </source>
</evidence>
<evidence type="ECO:0000313" key="2">
    <source>
        <dbReference type="Proteomes" id="UP000078492"/>
    </source>
</evidence>
<dbReference type="Pfam" id="PF13412">
    <property type="entry name" value="HTH_24"/>
    <property type="match status" value="1"/>
</dbReference>
<dbReference type="PANTHER" id="PTHR46060:SF1">
    <property type="entry name" value="MARINER MOS1 TRANSPOSASE-LIKE PROTEIN"/>
    <property type="match status" value="1"/>
</dbReference>
<sequence>MEKIEYRALIKFLHLKGNTSTQMKAELDAVYGDSAPSFATVKRSVVEFKRGRTSLADDERSGRPTTATTTDNIEKIHQMIMDNRRIKIREIAEAVGISKERVCHILTEELGMPKRIFPYVIHFRSYSVLDERVRRPKNRFYNCVVNGLKPAGEVLKTNDQPTKIIPPYCYDTGAGMFDPDSNCVTSYRNCKKVKISLGSDKDVNNTYLFILVKDKCRFKFNKLQRCSRFQRR</sequence>
<protein>
    <recommendedName>
        <fullName evidence="3">Mos1 transposase HTH domain-containing protein</fullName>
    </recommendedName>
</protein>